<dbReference type="EMBL" id="JAYWIO010000005">
    <property type="protein sequence ID" value="KAK7260402.1"/>
    <property type="molecule type" value="Genomic_DNA"/>
</dbReference>
<sequence>MLNQIVTGLPLDIMPGPNDPSNISLAQQDLICLSLGHQLKTPLDLVQILIVLSLIISGDFQALTIIEFFGTLFERMATSKEDQEQYLSVLDHPYWYIPAGKFAEAFSLYR</sequence>
<keyword evidence="1" id="KW-0472">Membrane</keyword>
<keyword evidence="1" id="KW-1133">Transmembrane helix</keyword>
<proteinExistence type="predicted"/>
<keyword evidence="3" id="KW-1185">Reference proteome</keyword>
<accession>A0AAN9EMN7</accession>
<dbReference type="AlphaFoldDB" id="A0AAN9EMN7"/>
<feature type="transmembrane region" description="Helical" evidence="1">
    <location>
        <begin position="45"/>
        <end position="70"/>
    </location>
</feature>
<name>A0AAN9EMN7_CROPI</name>
<evidence type="ECO:0000313" key="2">
    <source>
        <dbReference type="EMBL" id="KAK7260402.1"/>
    </source>
</evidence>
<organism evidence="2 3">
    <name type="scientific">Crotalaria pallida</name>
    <name type="common">Smooth rattlebox</name>
    <name type="synonym">Crotalaria striata</name>
    <dbReference type="NCBI Taxonomy" id="3830"/>
    <lineage>
        <taxon>Eukaryota</taxon>
        <taxon>Viridiplantae</taxon>
        <taxon>Streptophyta</taxon>
        <taxon>Embryophyta</taxon>
        <taxon>Tracheophyta</taxon>
        <taxon>Spermatophyta</taxon>
        <taxon>Magnoliopsida</taxon>
        <taxon>eudicotyledons</taxon>
        <taxon>Gunneridae</taxon>
        <taxon>Pentapetalae</taxon>
        <taxon>rosids</taxon>
        <taxon>fabids</taxon>
        <taxon>Fabales</taxon>
        <taxon>Fabaceae</taxon>
        <taxon>Papilionoideae</taxon>
        <taxon>50 kb inversion clade</taxon>
        <taxon>genistoids sensu lato</taxon>
        <taxon>core genistoids</taxon>
        <taxon>Crotalarieae</taxon>
        <taxon>Crotalaria</taxon>
    </lineage>
</organism>
<comment type="caution">
    <text evidence="2">The sequence shown here is derived from an EMBL/GenBank/DDBJ whole genome shotgun (WGS) entry which is preliminary data.</text>
</comment>
<reference evidence="2 3" key="1">
    <citation type="submission" date="2024-01" db="EMBL/GenBank/DDBJ databases">
        <title>The genomes of 5 underutilized Papilionoideae crops provide insights into root nodulation and disease resistanc.</title>
        <authorList>
            <person name="Yuan L."/>
        </authorList>
    </citation>
    <scope>NUCLEOTIDE SEQUENCE [LARGE SCALE GENOMIC DNA]</scope>
    <source>
        <strain evidence="2">ZHUSHIDOU_FW_LH</strain>
        <tissue evidence="2">Leaf</tissue>
    </source>
</reference>
<gene>
    <name evidence="2" type="ORF">RIF29_26417</name>
</gene>
<evidence type="ECO:0000256" key="1">
    <source>
        <dbReference type="SAM" id="Phobius"/>
    </source>
</evidence>
<keyword evidence="1" id="KW-0812">Transmembrane</keyword>
<dbReference type="Proteomes" id="UP001372338">
    <property type="component" value="Unassembled WGS sequence"/>
</dbReference>
<evidence type="ECO:0000313" key="3">
    <source>
        <dbReference type="Proteomes" id="UP001372338"/>
    </source>
</evidence>
<protein>
    <submittedName>
        <fullName evidence="2">Uncharacterized protein</fullName>
    </submittedName>
</protein>